<feature type="transmembrane region" description="Helical" evidence="1">
    <location>
        <begin position="39"/>
        <end position="61"/>
    </location>
</feature>
<sequence length="187" mass="20786">MPPATLTTRERHRGPANRRLRRSLHLWRKNNSGATAVEFGLLALPFFLIVLAILETSLVFLGEVTLQRGVESVSRDLRLGTVRTGQQAVFQKHLCEHVGFLLTCDKLRYDVRSYATFAAIPPATAGDNGVFDASGFQFAPGGSGSINIVRVYYEWPLVTDLFRRSLAGLDNGHYLLSSTTAFRGERF</sequence>
<protein>
    <submittedName>
        <fullName evidence="3">Flp pilus assembly protein TadG</fullName>
    </submittedName>
</protein>
<keyword evidence="1" id="KW-1133">Transmembrane helix</keyword>
<dbReference type="InterPro" id="IPR012495">
    <property type="entry name" value="TadE-like_dom"/>
</dbReference>
<evidence type="ECO:0000259" key="2">
    <source>
        <dbReference type="Pfam" id="PF07811"/>
    </source>
</evidence>
<evidence type="ECO:0000256" key="1">
    <source>
        <dbReference type="SAM" id="Phobius"/>
    </source>
</evidence>
<dbReference type="STRING" id="1166073.SAMN05192530_101346"/>
<dbReference type="EMBL" id="FNIT01000001">
    <property type="protein sequence ID" value="SDN58255.1"/>
    <property type="molecule type" value="Genomic_DNA"/>
</dbReference>
<feature type="domain" description="TadE-like" evidence="2">
    <location>
        <begin position="33"/>
        <end position="72"/>
    </location>
</feature>
<organism evidence="3 4">
    <name type="scientific">Aureimonas jatrophae</name>
    <dbReference type="NCBI Taxonomy" id="1166073"/>
    <lineage>
        <taxon>Bacteria</taxon>
        <taxon>Pseudomonadati</taxon>
        <taxon>Pseudomonadota</taxon>
        <taxon>Alphaproteobacteria</taxon>
        <taxon>Hyphomicrobiales</taxon>
        <taxon>Aurantimonadaceae</taxon>
        <taxon>Aureimonas</taxon>
    </lineage>
</organism>
<accession>A0A1H0CK85</accession>
<keyword evidence="4" id="KW-1185">Reference proteome</keyword>
<name>A0A1H0CK85_9HYPH</name>
<reference evidence="3 4" key="1">
    <citation type="submission" date="2016-10" db="EMBL/GenBank/DDBJ databases">
        <authorList>
            <person name="de Groot N.N."/>
        </authorList>
    </citation>
    <scope>NUCLEOTIDE SEQUENCE [LARGE SCALE GENOMIC DNA]</scope>
    <source>
        <strain evidence="4">L7-484,KACC 16230,DSM 25025</strain>
    </source>
</reference>
<gene>
    <name evidence="3" type="ORF">SAMN05192530_101346</name>
</gene>
<dbReference type="RefSeq" id="WP_090667948.1">
    <property type="nucleotide sequence ID" value="NZ_FNIT01000001.1"/>
</dbReference>
<keyword evidence="1" id="KW-0472">Membrane</keyword>
<proteinExistence type="predicted"/>
<evidence type="ECO:0000313" key="4">
    <source>
        <dbReference type="Proteomes" id="UP000198793"/>
    </source>
</evidence>
<dbReference type="OrthoDB" id="7990385at2"/>
<keyword evidence="1" id="KW-0812">Transmembrane</keyword>
<dbReference type="Proteomes" id="UP000198793">
    <property type="component" value="Unassembled WGS sequence"/>
</dbReference>
<dbReference type="Pfam" id="PF07811">
    <property type="entry name" value="TadE"/>
    <property type="match status" value="1"/>
</dbReference>
<dbReference type="AlphaFoldDB" id="A0A1H0CK85"/>
<evidence type="ECO:0000313" key="3">
    <source>
        <dbReference type="EMBL" id="SDN58255.1"/>
    </source>
</evidence>